<evidence type="ECO:0000313" key="3">
    <source>
        <dbReference type="Proteomes" id="UP000321899"/>
    </source>
</evidence>
<evidence type="ECO:0000313" key="2">
    <source>
        <dbReference type="EMBL" id="TYT76314.1"/>
    </source>
</evidence>
<name>A0A5Q4VF60_9BACT</name>
<keyword evidence="3" id="KW-1185">Reference proteome</keyword>
<proteinExistence type="inferred from homology"/>
<dbReference type="OrthoDB" id="9793499at2"/>
<dbReference type="InterPro" id="IPR050259">
    <property type="entry name" value="SDR"/>
</dbReference>
<dbReference type="SUPFAM" id="SSF51735">
    <property type="entry name" value="NAD(P)-binding Rossmann-fold domains"/>
    <property type="match status" value="1"/>
</dbReference>
<dbReference type="InterPro" id="IPR002347">
    <property type="entry name" value="SDR_fam"/>
</dbReference>
<organism evidence="2 3">
    <name type="scientific">Desulfobotulus mexicanus</name>
    <dbReference type="NCBI Taxonomy" id="2586642"/>
    <lineage>
        <taxon>Bacteria</taxon>
        <taxon>Pseudomonadati</taxon>
        <taxon>Thermodesulfobacteriota</taxon>
        <taxon>Desulfobacteria</taxon>
        <taxon>Desulfobacterales</taxon>
        <taxon>Desulfobacteraceae</taxon>
        <taxon>Desulfobotulus</taxon>
    </lineage>
</organism>
<evidence type="ECO:0000256" key="1">
    <source>
        <dbReference type="ARBA" id="ARBA00006484"/>
    </source>
</evidence>
<dbReference type="Pfam" id="PF13561">
    <property type="entry name" value="adh_short_C2"/>
    <property type="match status" value="1"/>
</dbReference>
<dbReference type="EMBL" id="VDMB01000001">
    <property type="protein sequence ID" value="TYT76314.1"/>
    <property type="molecule type" value="Genomic_DNA"/>
</dbReference>
<comment type="similarity">
    <text evidence="1">Belongs to the short-chain dehydrogenases/reductases (SDR) family.</text>
</comment>
<dbReference type="Gene3D" id="3.40.50.720">
    <property type="entry name" value="NAD(P)-binding Rossmann-like Domain"/>
    <property type="match status" value="1"/>
</dbReference>
<accession>A0A5Q4VF60</accession>
<dbReference type="Proteomes" id="UP000321899">
    <property type="component" value="Unassembled WGS sequence"/>
</dbReference>
<dbReference type="InterPro" id="IPR036291">
    <property type="entry name" value="NAD(P)-bd_dom_sf"/>
</dbReference>
<dbReference type="PRINTS" id="PR00080">
    <property type="entry name" value="SDRFAMILY"/>
</dbReference>
<gene>
    <name evidence="2" type="ORF">FIM25_01820</name>
</gene>
<dbReference type="CDD" id="cd05233">
    <property type="entry name" value="SDR_c"/>
    <property type="match status" value="1"/>
</dbReference>
<protein>
    <submittedName>
        <fullName evidence="2">SDR family oxidoreductase</fullName>
    </submittedName>
</protein>
<dbReference type="PRINTS" id="PR00081">
    <property type="entry name" value="GDHRDH"/>
</dbReference>
<sequence length="271" mass="29456">MNLKGKVALVPGSVRGIGKAIALDLATRGASLALTRFDWPENFHEMEADFARIGTPFRIFNIDLRSTGAITGLIQEIHSHFGRLDILINNIERGGMPVVHGKYTEKQWDLEQETTLRAKQWLAEAALPLLKASGEGCLINISSIAALTGRSGPAGLLFNEGYAAANRGISILTETWARMGAPEVRVNELMLGLVETRHGPKTRGWGLLSPEQQKALTDHTLLARTGLLEDVVRAVRFLVMDAPFMTGSILRLDGGYILGGDRVPPMPIGVE</sequence>
<comment type="caution">
    <text evidence="2">The sequence shown here is derived from an EMBL/GenBank/DDBJ whole genome shotgun (WGS) entry which is preliminary data.</text>
</comment>
<reference evidence="2 3" key="1">
    <citation type="submission" date="2019-06" db="EMBL/GenBank/DDBJ databases">
        <title>Desulfobotulus mexicanus sp. nov., a novel sulfate-reducing bacterium isolated from the sediment of an alkaline crater lake in Mexico.</title>
        <authorList>
            <person name="Hirschler-Rea A."/>
        </authorList>
    </citation>
    <scope>NUCLEOTIDE SEQUENCE [LARGE SCALE GENOMIC DNA]</scope>
    <source>
        <strain evidence="2 3">PAR22N</strain>
    </source>
</reference>
<dbReference type="AlphaFoldDB" id="A0A5Q4VF60"/>
<dbReference type="RefSeq" id="WP_139445597.1">
    <property type="nucleotide sequence ID" value="NZ_VDMB01000001.1"/>
</dbReference>
<dbReference type="PANTHER" id="PTHR42879:SF2">
    <property type="entry name" value="3-OXOACYL-[ACYL-CARRIER-PROTEIN] REDUCTASE FABG"/>
    <property type="match status" value="1"/>
</dbReference>
<dbReference type="PANTHER" id="PTHR42879">
    <property type="entry name" value="3-OXOACYL-(ACYL-CARRIER-PROTEIN) REDUCTASE"/>
    <property type="match status" value="1"/>
</dbReference>